<evidence type="ECO:0000256" key="7">
    <source>
        <dbReference type="ARBA" id="ARBA00023242"/>
    </source>
</evidence>
<evidence type="ECO:0000256" key="1">
    <source>
        <dbReference type="ARBA" id="ARBA00004123"/>
    </source>
</evidence>
<feature type="compositionally biased region" description="Low complexity" evidence="8">
    <location>
        <begin position="917"/>
        <end position="933"/>
    </location>
</feature>
<name>A0AB34KN81_9PEZI</name>
<feature type="compositionally biased region" description="Low complexity" evidence="8">
    <location>
        <begin position="959"/>
        <end position="981"/>
    </location>
</feature>
<evidence type="ECO:0000256" key="3">
    <source>
        <dbReference type="ARBA" id="ARBA00022833"/>
    </source>
</evidence>
<dbReference type="SUPFAM" id="SSF57701">
    <property type="entry name" value="Zn2/Cys6 DNA-binding domain"/>
    <property type="match status" value="1"/>
</dbReference>
<dbReference type="GO" id="GO:0045944">
    <property type="term" value="P:positive regulation of transcription by RNA polymerase II"/>
    <property type="evidence" value="ECO:0007669"/>
    <property type="project" value="TreeGrafter"/>
</dbReference>
<dbReference type="SMART" id="SM00066">
    <property type="entry name" value="GAL4"/>
    <property type="match status" value="1"/>
</dbReference>
<reference evidence="10 11" key="1">
    <citation type="journal article" date="2020" name="Microbiol. Resour. Announc.">
        <title>Draft Genome Sequence of a Cladosporium Species Isolated from the Mesophotic Ascidian Didemnum maculosum.</title>
        <authorList>
            <person name="Gioti A."/>
            <person name="Siaperas R."/>
            <person name="Nikolaivits E."/>
            <person name="Le Goff G."/>
            <person name="Ouazzani J."/>
            <person name="Kotoulas G."/>
            <person name="Topakas E."/>
        </authorList>
    </citation>
    <scope>NUCLEOTIDE SEQUENCE [LARGE SCALE GENOMIC DNA]</scope>
    <source>
        <strain evidence="10 11">TM138-S3</strain>
    </source>
</reference>
<dbReference type="GO" id="GO:0043565">
    <property type="term" value="F:sequence-specific DNA binding"/>
    <property type="evidence" value="ECO:0007669"/>
    <property type="project" value="TreeGrafter"/>
</dbReference>
<feature type="compositionally biased region" description="Polar residues" evidence="8">
    <location>
        <begin position="982"/>
        <end position="1001"/>
    </location>
</feature>
<dbReference type="InterPro" id="IPR007219">
    <property type="entry name" value="XnlR_reg_dom"/>
</dbReference>
<dbReference type="Gene3D" id="4.10.240.10">
    <property type="entry name" value="Zn(2)-C6 fungal-type DNA-binding domain"/>
    <property type="match status" value="1"/>
</dbReference>
<evidence type="ECO:0000313" key="11">
    <source>
        <dbReference type="Proteomes" id="UP000803884"/>
    </source>
</evidence>
<dbReference type="PROSITE" id="PS50048">
    <property type="entry name" value="ZN2_CY6_FUNGAL_2"/>
    <property type="match status" value="1"/>
</dbReference>
<feature type="region of interest" description="Disordered" evidence="8">
    <location>
        <begin position="1"/>
        <end position="79"/>
    </location>
</feature>
<feature type="region of interest" description="Disordered" evidence="8">
    <location>
        <begin position="273"/>
        <end position="300"/>
    </location>
</feature>
<dbReference type="Pfam" id="PF00172">
    <property type="entry name" value="Zn_clus"/>
    <property type="match status" value="1"/>
</dbReference>
<comment type="caution">
    <text evidence="10">The sequence shown here is derived from an EMBL/GenBank/DDBJ whole genome shotgun (WGS) entry which is preliminary data.</text>
</comment>
<dbReference type="CDD" id="cd00067">
    <property type="entry name" value="GAL4"/>
    <property type="match status" value="1"/>
</dbReference>
<evidence type="ECO:0000259" key="9">
    <source>
        <dbReference type="PROSITE" id="PS50048"/>
    </source>
</evidence>
<feature type="compositionally biased region" description="Polar residues" evidence="8">
    <location>
        <begin position="939"/>
        <end position="955"/>
    </location>
</feature>
<evidence type="ECO:0000256" key="8">
    <source>
        <dbReference type="SAM" id="MobiDB-lite"/>
    </source>
</evidence>
<dbReference type="CDD" id="cd14723">
    <property type="entry name" value="ZIP_Ppr1"/>
    <property type="match status" value="1"/>
</dbReference>
<keyword evidence="2" id="KW-0479">Metal-binding</keyword>
<dbReference type="Pfam" id="PF04082">
    <property type="entry name" value="Fungal_trans"/>
    <property type="match status" value="1"/>
</dbReference>
<dbReference type="InterPro" id="IPR052202">
    <property type="entry name" value="Yeast_MetPath_Reg"/>
</dbReference>
<feature type="region of interest" description="Disordered" evidence="8">
    <location>
        <begin position="859"/>
        <end position="886"/>
    </location>
</feature>
<evidence type="ECO:0000256" key="4">
    <source>
        <dbReference type="ARBA" id="ARBA00023015"/>
    </source>
</evidence>
<evidence type="ECO:0000313" key="10">
    <source>
        <dbReference type="EMBL" id="KAL1586215.1"/>
    </source>
</evidence>
<feature type="compositionally biased region" description="Basic and acidic residues" evidence="8">
    <location>
        <begin position="873"/>
        <end position="886"/>
    </location>
</feature>
<dbReference type="PROSITE" id="PS00463">
    <property type="entry name" value="ZN2_CY6_FUNGAL_1"/>
    <property type="match status" value="1"/>
</dbReference>
<evidence type="ECO:0000256" key="5">
    <source>
        <dbReference type="ARBA" id="ARBA00023125"/>
    </source>
</evidence>
<feature type="compositionally biased region" description="Low complexity" evidence="8">
    <location>
        <begin position="24"/>
        <end position="54"/>
    </location>
</feature>
<dbReference type="GO" id="GO:0008270">
    <property type="term" value="F:zinc ion binding"/>
    <property type="evidence" value="ECO:0007669"/>
    <property type="project" value="InterPro"/>
</dbReference>
<feature type="compositionally biased region" description="Polar residues" evidence="8">
    <location>
        <begin position="392"/>
        <end position="402"/>
    </location>
</feature>
<organism evidence="10 11">
    <name type="scientific">Cladosporium halotolerans</name>
    <dbReference type="NCBI Taxonomy" id="1052096"/>
    <lineage>
        <taxon>Eukaryota</taxon>
        <taxon>Fungi</taxon>
        <taxon>Dikarya</taxon>
        <taxon>Ascomycota</taxon>
        <taxon>Pezizomycotina</taxon>
        <taxon>Dothideomycetes</taxon>
        <taxon>Dothideomycetidae</taxon>
        <taxon>Cladosporiales</taxon>
        <taxon>Cladosporiaceae</taxon>
        <taxon>Cladosporium</taxon>
    </lineage>
</organism>
<comment type="subcellular location">
    <subcellularLocation>
        <location evidence="1">Nucleus</location>
    </subcellularLocation>
</comment>
<keyword evidence="11" id="KW-1185">Reference proteome</keyword>
<feature type="region of interest" description="Disordered" evidence="8">
    <location>
        <begin position="912"/>
        <end position="1006"/>
    </location>
</feature>
<evidence type="ECO:0000256" key="2">
    <source>
        <dbReference type="ARBA" id="ARBA00022723"/>
    </source>
</evidence>
<feature type="domain" description="Zn(2)-C6 fungal-type" evidence="9">
    <location>
        <begin position="85"/>
        <end position="115"/>
    </location>
</feature>
<dbReference type="SMART" id="SM00906">
    <property type="entry name" value="Fungal_trans"/>
    <property type="match status" value="1"/>
</dbReference>
<dbReference type="GeneID" id="96006864"/>
<sequence>MAGPRGGSSAVTAASKKRDRGSLDDSSNSNSNTNTNSSSNNPTGSPSDDNGLQHHPPPHHDDAHGQHAHGPGPGGTSSNFRNVSACNRCRHRKNRCDQKLPRCSACVKAGIAACVGFDPVSKREIPRSYVYFLETRVRGLEDLVGRLGGAVPAVEGHFAVDESIKPGVNVPFPVLEGEGQSGGGRKKSGAAGGAGAGAGAVAKADGKDGEQLPDANAGIDPNLEEGDEREKIDKLVNNLGMVSVQGTSDSRALGSPSGISFARVVFAAVKSSVSQQQNGSERSGAGARSTKAVSADAAGGGGSTMRDSFFGLHTRPTIQPAPFPDVQLGRRLVDLYFEHTNPQIPILHRGEFMALFDRVYSKPAKERTSRELYLMNIVFAIGSGIIMDSSGTSNPSYGSNGSDEMKEESPRTKRTKLSGNQQCQPEQYHSSAIVHLESFLSTSAASEGHGGGLEELQAVLLLAGLALLRPVAPGLWYIIGVALRLSIDLGLHYEDSDPELDALDIKSEPGSSTSIPKSLGRRQWTRDLRRRLWWSVYSLDRLVSTCVGRPFGITDQVITTEFPSLLDDRHITTSGFLKPSLEYCPPTSKLVTHHYFRLRLLQSEILQVLQYRQAQQARSQGANQANQFMHTHLPSPFLQHFASFRDWRADVDRRLREWKAEAPTQPETGVSFNPLFFDLNYWQGVIMLYRQSLAVPAPLAEELSASTGEDVESPSTLHRELEEDEQLVCLKVAQAAQTVLKLYRQLHRLRLVNYTFLATHHLFMSGISFLYALWHSPVVRSHLTLDDVDFTILAATSVLTDLMVNCPPAEACRDAFTRMAKATISMCMSTTGFGVASSLGSQSLDSPISYVSPGQLSHDGVAGGLTDAGAEMSRPDSGGERRQIPKFDMNLRDLFSDTELQGRPQSFFQQFGNPRAQQQQQQQQQRQQQQQPQDPGPFTGTTYTIPATPDTSAGASASPLQQFPPTTQQQQQADFPRPYQQPSNYQPHSQLSQTISHPQQPDFNFDTLDFLDTFPSDPAGNPSLSMNGNTLGTNSSAGAGGNAFWPSGELDLGFGTGGLAGWEDGAGAGASGMEGVGAGGGGVDLFDGFFFGGGGGGGGFGG</sequence>
<protein>
    <recommendedName>
        <fullName evidence="9">Zn(2)-C6 fungal-type domain-containing protein</fullName>
    </recommendedName>
</protein>
<dbReference type="GO" id="GO:0006351">
    <property type="term" value="P:DNA-templated transcription"/>
    <property type="evidence" value="ECO:0007669"/>
    <property type="project" value="InterPro"/>
</dbReference>
<dbReference type="PANTHER" id="PTHR47782">
    <property type="entry name" value="ZN(II)2CYS6 TRANSCRIPTION FACTOR (EUROFUNG)-RELATED"/>
    <property type="match status" value="1"/>
</dbReference>
<dbReference type="Proteomes" id="UP000803884">
    <property type="component" value="Unassembled WGS sequence"/>
</dbReference>
<gene>
    <name evidence="10" type="ORF">WHR41_05421</name>
</gene>
<keyword evidence="5" id="KW-0238">DNA-binding</keyword>
<dbReference type="PANTHER" id="PTHR47782:SF1">
    <property type="entry name" value="PYRIMIDINE PATHWAY REGULATORY PROTEIN 1"/>
    <property type="match status" value="1"/>
</dbReference>
<keyword evidence="6" id="KW-0804">Transcription</keyword>
<dbReference type="InterPro" id="IPR036864">
    <property type="entry name" value="Zn2-C6_fun-type_DNA-bd_sf"/>
</dbReference>
<dbReference type="EMBL" id="JAAQHG020000015">
    <property type="protein sequence ID" value="KAL1586215.1"/>
    <property type="molecule type" value="Genomic_DNA"/>
</dbReference>
<feature type="region of interest" description="Disordered" evidence="8">
    <location>
        <begin position="392"/>
        <end position="425"/>
    </location>
</feature>
<accession>A0AB34KN81</accession>
<dbReference type="GO" id="GO:0005634">
    <property type="term" value="C:nucleus"/>
    <property type="evidence" value="ECO:0007669"/>
    <property type="project" value="UniProtKB-SubCell"/>
</dbReference>
<dbReference type="GO" id="GO:0000981">
    <property type="term" value="F:DNA-binding transcription factor activity, RNA polymerase II-specific"/>
    <property type="evidence" value="ECO:0007669"/>
    <property type="project" value="InterPro"/>
</dbReference>
<proteinExistence type="predicted"/>
<keyword evidence="7" id="KW-0539">Nucleus</keyword>
<feature type="region of interest" description="Disordered" evidence="8">
    <location>
        <begin position="175"/>
        <end position="226"/>
    </location>
</feature>
<dbReference type="AlphaFoldDB" id="A0AB34KN81"/>
<dbReference type="CDD" id="cd12148">
    <property type="entry name" value="fungal_TF_MHR"/>
    <property type="match status" value="1"/>
</dbReference>
<keyword evidence="3" id="KW-0862">Zinc</keyword>
<evidence type="ECO:0000256" key="6">
    <source>
        <dbReference type="ARBA" id="ARBA00023163"/>
    </source>
</evidence>
<keyword evidence="4" id="KW-0805">Transcription regulation</keyword>
<dbReference type="InterPro" id="IPR001138">
    <property type="entry name" value="Zn2Cys6_DnaBD"/>
</dbReference>
<dbReference type="RefSeq" id="XP_069229320.1">
    <property type="nucleotide sequence ID" value="XM_069374026.1"/>
</dbReference>